<feature type="domain" description="Methyltransferase" evidence="1">
    <location>
        <begin position="45"/>
        <end position="139"/>
    </location>
</feature>
<reference evidence="2 3" key="1">
    <citation type="submission" date="2019-08" db="EMBL/GenBank/DDBJ databases">
        <title>Archangium and Cystobacter genomes.</title>
        <authorList>
            <person name="Chen I.-C.K."/>
            <person name="Wielgoss S."/>
        </authorList>
    </citation>
    <scope>NUCLEOTIDE SEQUENCE [LARGE SCALE GENOMIC DNA]</scope>
    <source>
        <strain evidence="2 3">Cbm 6</strain>
    </source>
</reference>
<dbReference type="Proteomes" id="UP001611383">
    <property type="component" value="Chromosome"/>
</dbReference>
<dbReference type="RefSeq" id="WP_395821283.1">
    <property type="nucleotide sequence ID" value="NZ_CP043494.1"/>
</dbReference>
<protein>
    <submittedName>
        <fullName evidence="2">Methyltransferase domain-containing protein</fullName>
    </submittedName>
</protein>
<dbReference type="CDD" id="cd02440">
    <property type="entry name" value="AdoMet_MTases"/>
    <property type="match status" value="1"/>
</dbReference>
<gene>
    <name evidence="2" type="ORF">F0U60_17905</name>
</gene>
<accession>A0ABY9WSN8</accession>
<dbReference type="EMBL" id="CP043494">
    <property type="protein sequence ID" value="WNG45776.1"/>
    <property type="molecule type" value="Genomic_DNA"/>
</dbReference>
<keyword evidence="2" id="KW-0808">Transferase</keyword>
<proteinExistence type="predicted"/>
<dbReference type="Pfam" id="PF13649">
    <property type="entry name" value="Methyltransf_25"/>
    <property type="match status" value="1"/>
</dbReference>
<dbReference type="Gene3D" id="3.40.50.150">
    <property type="entry name" value="Vaccinia Virus protein VP39"/>
    <property type="match status" value="1"/>
</dbReference>
<dbReference type="InterPro" id="IPR041698">
    <property type="entry name" value="Methyltransf_25"/>
</dbReference>
<sequence>METSNHAAYIGSIPEHYHRGAGPFFFEPYAQELSTRIKAFAPQQVLETACGTGILTRRLREALAAEARHVATDLNEPMLALARQTVGPDANVEWAQQDMTRLRFTDGEFDAVVCQFGLMFVPDKPAAAREARRVLRPGGQLLLATWRSLEHNAAIRLAHETVSALFPSEPPRFYLTQTGYGEPREMTQLLADAGFTHIHTEPVQKRSVIENTHELAVGLIEGFPIVDFIRAHDPLLVSVAIGALTKALDRHFGEAPVKVTIEALVTSATAPGA</sequence>
<keyword evidence="3" id="KW-1185">Reference proteome</keyword>
<organism evidence="2 3">
    <name type="scientific">Archangium minus</name>
    <dbReference type="NCBI Taxonomy" id="83450"/>
    <lineage>
        <taxon>Bacteria</taxon>
        <taxon>Pseudomonadati</taxon>
        <taxon>Myxococcota</taxon>
        <taxon>Myxococcia</taxon>
        <taxon>Myxococcales</taxon>
        <taxon>Cystobacterineae</taxon>
        <taxon>Archangiaceae</taxon>
        <taxon>Archangium</taxon>
    </lineage>
</organism>
<dbReference type="InterPro" id="IPR029063">
    <property type="entry name" value="SAM-dependent_MTases_sf"/>
</dbReference>
<dbReference type="PANTHER" id="PTHR43591">
    <property type="entry name" value="METHYLTRANSFERASE"/>
    <property type="match status" value="1"/>
</dbReference>
<name>A0ABY9WSN8_9BACT</name>
<dbReference type="PANTHER" id="PTHR43591:SF110">
    <property type="entry name" value="RHODANESE DOMAIN-CONTAINING PROTEIN"/>
    <property type="match status" value="1"/>
</dbReference>
<evidence type="ECO:0000313" key="3">
    <source>
        <dbReference type="Proteomes" id="UP001611383"/>
    </source>
</evidence>
<dbReference type="SUPFAM" id="SSF53335">
    <property type="entry name" value="S-adenosyl-L-methionine-dependent methyltransferases"/>
    <property type="match status" value="1"/>
</dbReference>
<dbReference type="GO" id="GO:0008168">
    <property type="term" value="F:methyltransferase activity"/>
    <property type="evidence" value="ECO:0007669"/>
    <property type="project" value="UniProtKB-KW"/>
</dbReference>
<evidence type="ECO:0000259" key="1">
    <source>
        <dbReference type="Pfam" id="PF13649"/>
    </source>
</evidence>
<keyword evidence="2" id="KW-0489">Methyltransferase</keyword>
<evidence type="ECO:0000313" key="2">
    <source>
        <dbReference type="EMBL" id="WNG45776.1"/>
    </source>
</evidence>
<dbReference type="GO" id="GO:0032259">
    <property type="term" value="P:methylation"/>
    <property type="evidence" value="ECO:0007669"/>
    <property type="project" value="UniProtKB-KW"/>
</dbReference>